<dbReference type="NCBIfam" id="NF037968">
    <property type="entry name" value="SemiSWEET_2"/>
    <property type="match status" value="1"/>
</dbReference>
<dbReference type="Pfam" id="PF04193">
    <property type="entry name" value="PQ-loop"/>
    <property type="match status" value="1"/>
</dbReference>
<dbReference type="SMART" id="SM00679">
    <property type="entry name" value="CTNS"/>
    <property type="match status" value="1"/>
</dbReference>
<evidence type="ECO:0000256" key="4">
    <source>
        <dbReference type="ARBA" id="ARBA00023136"/>
    </source>
</evidence>
<sequence length="94" mass="10037">MSPSLDLAPVFGYLAALCTTVAFLPQALKAWRSRSVGDLSLATFLLFTCGVASWLMYGILTVDWPIIAANVITLALAGSILVMRVVFGRSGSRD</sequence>
<evidence type="ECO:0008006" key="8">
    <source>
        <dbReference type="Google" id="ProtNLM"/>
    </source>
</evidence>
<gene>
    <name evidence="6" type="ORF">F1188_20430</name>
</gene>
<accession>A0A5M6I345</accession>
<proteinExistence type="predicted"/>
<evidence type="ECO:0000313" key="7">
    <source>
        <dbReference type="Proteomes" id="UP000324065"/>
    </source>
</evidence>
<dbReference type="InterPro" id="IPR047662">
    <property type="entry name" value="SemiSWEET"/>
</dbReference>
<dbReference type="GO" id="GO:0016020">
    <property type="term" value="C:membrane"/>
    <property type="evidence" value="ECO:0007669"/>
    <property type="project" value="UniProtKB-SubCell"/>
</dbReference>
<feature type="transmembrane region" description="Helical" evidence="5">
    <location>
        <begin position="36"/>
        <end position="60"/>
    </location>
</feature>
<evidence type="ECO:0000256" key="5">
    <source>
        <dbReference type="SAM" id="Phobius"/>
    </source>
</evidence>
<evidence type="ECO:0000313" key="6">
    <source>
        <dbReference type="EMBL" id="KAA5602624.1"/>
    </source>
</evidence>
<comment type="caution">
    <text evidence="6">The sequence shown here is derived from an EMBL/GenBank/DDBJ whole genome shotgun (WGS) entry which is preliminary data.</text>
</comment>
<keyword evidence="7" id="KW-1185">Reference proteome</keyword>
<feature type="transmembrane region" description="Helical" evidence="5">
    <location>
        <begin position="66"/>
        <end position="87"/>
    </location>
</feature>
<keyword evidence="3 5" id="KW-1133">Transmembrane helix</keyword>
<protein>
    <recommendedName>
        <fullName evidence="8">SemiSWEET transporter</fullName>
    </recommendedName>
</protein>
<dbReference type="Gene3D" id="1.20.1280.290">
    <property type="match status" value="1"/>
</dbReference>
<dbReference type="GO" id="GO:0051119">
    <property type="term" value="F:sugar transmembrane transporter activity"/>
    <property type="evidence" value="ECO:0007669"/>
    <property type="project" value="InterPro"/>
</dbReference>
<reference evidence="6 7" key="1">
    <citation type="submission" date="2019-09" db="EMBL/GenBank/DDBJ databases">
        <title>Genome sequence of Roseospira marina, one of the more divergent members of the non-sulfur purple photosynthetic bacterial family, the Rhodospirillaceae.</title>
        <authorList>
            <person name="Meyer T."/>
            <person name="Kyndt J."/>
        </authorList>
    </citation>
    <scope>NUCLEOTIDE SEQUENCE [LARGE SCALE GENOMIC DNA]</scope>
    <source>
        <strain evidence="6 7">DSM 15113</strain>
    </source>
</reference>
<dbReference type="AlphaFoldDB" id="A0A5M6I345"/>
<dbReference type="RefSeq" id="WP_150064299.1">
    <property type="nucleotide sequence ID" value="NZ_JACHII010000045.1"/>
</dbReference>
<dbReference type="Proteomes" id="UP000324065">
    <property type="component" value="Unassembled WGS sequence"/>
</dbReference>
<organism evidence="6 7">
    <name type="scientific">Roseospira marina</name>
    <dbReference type="NCBI Taxonomy" id="140057"/>
    <lineage>
        <taxon>Bacteria</taxon>
        <taxon>Pseudomonadati</taxon>
        <taxon>Pseudomonadota</taxon>
        <taxon>Alphaproteobacteria</taxon>
        <taxon>Rhodospirillales</taxon>
        <taxon>Rhodospirillaceae</taxon>
        <taxon>Roseospira</taxon>
    </lineage>
</organism>
<comment type="subcellular location">
    <subcellularLocation>
        <location evidence="1">Membrane</location>
        <topology evidence="1">Multi-pass membrane protein</topology>
    </subcellularLocation>
</comment>
<dbReference type="EMBL" id="VWPJ01000049">
    <property type="protein sequence ID" value="KAA5602624.1"/>
    <property type="molecule type" value="Genomic_DNA"/>
</dbReference>
<dbReference type="OrthoDB" id="9814012at2"/>
<dbReference type="InterPro" id="IPR006603">
    <property type="entry name" value="PQ-loop_rpt"/>
</dbReference>
<feature type="transmembrane region" description="Helical" evidence="5">
    <location>
        <begin position="6"/>
        <end position="24"/>
    </location>
</feature>
<keyword evidence="2 5" id="KW-0812">Transmembrane</keyword>
<keyword evidence="4 5" id="KW-0472">Membrane</keyword>
<evidence type="ECO:0000256" key="3">
    <source>
        <dbReference type="ARBA" id="ARBA00022989"/>
    </source>
</evidence>
<evidence type="ECO:0000256" key="1">
    <source>
        <dbReference type="ARBA" id="ARBA00004141"/>
    </source>
</evidence>
<name>A0A5M6I345_9PROT</name>
<evidence type="ECO:0000256" key="2">
    <source>
        <dbReference type="ARBA" id="ARBA00022692"/>
    </source>
</evidence>